<proteinExistence type="predicted"/>
<organism evidence="2">
    <name type="scientific">Streptomyces sp. SID7499</name>
    <dbReference type="NCBI Taxonomy" id="2706086"/>
    <lineage>
        <taxon>Bacteria</taxon>
        <taxon>Bacillati</taxon>
        <taxon>Actinomycetota</taxon>
        <taxon>Actinomycetes</taxon>
        <taxon>Kitasatosporales</taxon>
        <taxon>Streptomycetaceae</taxon>
        <taxon>Streptomyces</taxon>
    </lineage>
</organism>
<gene>
    <name evidence="2" type="ORF">G3M58_61985</name>
</gene>
<comment type="caution">
    <text evidence="2">The sequence shown here is derived from an EMBL/GenBank/DDBJ whole genome shotgun (WGS) entry which is preliminary data.</text>
</comment>
<keyword evidence="1" id="KW-0812">Transmembrane</keyword>
<dbReference type="EMBL" id="JAAGMN010006440">
    <property type="protein sequence ID" value="NEE16926.1"/>
    <property type="molecule type" value="Genomic_DNA"/>
</dbReference>
<dbReference type="AlphaFoldDB" id="A0A6G3XGK5"/>
<evidence type="ECO:0000313" key="2">
    <source>
        <dbReference type="EMBL" id="NEE16926.1"/>
    </source>
</evidence>
<reference evidence="2" key="1">
    <citation type="submission" date="2020-01" db="EMBL/GenBank/DDBJ databases">
        <title>Insect and environment-associated Actinomycetes.</title>
        <authorList>
            <person name="Currrie C."/>
            <person name="Chevrette M."/>
            <person name="Carlson C."/>
            <person name="Stubbendieck R."/>
            <person name="Wendt-Pienkowski E."/>
        </authorList>
    </citation>
    <scope>NUCLEOTIDE SEQUENCE</scope>
    <source>
        <strain evidence="2">SID7499</strain>
    </source>
</reference>
<name>A0A6G3XGK5_9ACTN</name>
<feature type="transmembrane region" description="Helical" evidence="1">
    <location>
        <begin position="12"/>
        <end position="36"/>
    </location>
</feature>
<keyword evidence="1" id="KW-1133">Transmembrane helix</keyword>
<protein>
    <submittedName>
        <fullName evidence="2">Uncharacterized protein</fullName>
    </submittedName>
</protein>
<keyword evidence="1" id="KW-0472">Membrane</keyword>
<accession>A0A6G3XGK5</accession>
<sequence>MSQTSHMLFSTTLLSGCAALIYMGALFFVVLVSVLAPSPERRRDARSTLGILVRLRARTRTGGR</sequence>
<evidence type="ECO:0000256" key="1">
    <source>
        <dbReference type="SAM" id="Phobius"/>
    </source>
</evidence>